<keyword evidence="4 8" id="KW-0808">Transferase</keyword>
<dbReference type="InterPro" id="IPR023095">
    <property type="entry name" value="Ade_MeTrfase_dom_2"/>
</dbReference>
<dbReference type="KEGG" id="fpp:FPB0191_02035"/>
<dbReference type="Proteomes" id="UP000247838">
    <property type="component" value="Unassembled WGS sequence"/>
</dbReference>
<protein>
    <recommendedName>
        <fullName evidence="2 8">Site-specific DNA-methyltransferase (adenine-specific)</fullName>
        <ecNumber evidence="2 8">2.1.1.72</ecNumber>
    </recommendedName>
</protein>
<accession>A0A0A7S2U7</accession>
<dbReference type="PIRSF" id="PIRSF000398">
    <property type="entry name" value="M_m6A_EcoRV"/>
    <property type="match status" value="1"/>
</dbReference>
<dbReference type="REBASE" id="99659">
    <property type="entry name" value="M.Fpe191ORF2035P"/>
</dbReference>
<dbReference type="Pfam" id="PF02086">
    <property type="entry name" value="MethyltransfD12"/>
    <property type="match status" value="1"/>
</dbReference>
<dbReference type="GO" id="GO:0009307">
    <property type="term" value="P:DNA restriction-modification system"/>
    <property type="evidence" value="ECO:0007669"/>
    <property type="project" value="InterPro"/>
</dbReference>
<dbReference type="InterPro" id="IPR012327">
    <property type="entry name" value="MeTrfase_D12"/>
</dbReference>
<dbReference type="OrthoDB" id="9805629at2"/>
<dbReference type="EC" id="2.1.1.72" evidence="2 8"/>
<dbReference type="PRINTS" id="PR00505">
    <property type="entry name" value="D12N6MTFRASE"/>
</dbReference>
<gene>
    <name evidence="10" type="ORF">DKK76_10050</name>
    <name evidence="9" type="ORF">FPB0191_02035</name>
</gene>
<feature type="binding site" evidence="7">
    <location>
        <position position="10"/>
    </location>
    <ligand>
        <name>S-adenosyl-L-methionine</name>
        <dbReference type="ChEBI" id="CHEBI:59789"/>
    </ligand>
</feature>
<evidence type="ECO:0000313" key="10">
    <source>
        <dbReference type="EMBL" id="PXY94500.1"/>
    </source>
</evidence>
<comment type="similarity">
    <text evidence="1 8">Belongs to the N(4)/N(6)-methyltransferase family.</text>
</comment>
<evidence type="ECO:0000256" key="6">
    <source>
        <dbReference type="ARBA" id="ARBA00047942"/>
    </source>
</evidence>
<keyword evidence="5 8" id="KW-0949">S-adenosyl-L-methionine</keyword>
<dbReference type="GO" id="GO:1904047">
    <property type="term" value="F:S-adenosyl-L-methionine binding"/>
    <property type="evidence" value="ECO:0007669"/>
    <property type="project" value="TreeGrafter"/>
</dbReference>
<dbReference type="GO" id="GO:0032259">
    <property type="term" value="P:methylation"/>
    <property type="evidence" value="ECO:0007669"/>
    <property type="project" value="UniProtKB-KW"/>
</dbReference>
<dbReference type="GO" id="GO:0009007">
    <property type="term" value="F:site-specific DNA-methyltransferase (adenine-specific) activity"/>
    <property type="evidence" value="ECO:0007669"/>
    <property type="project" value="UniProtKB-UniRule"/>
</dbReference>
<dbReference type="REBASE" id="292444">
    <property type="entry name" value="M.Fpe167ORF10050P"/>
</dbReference>
<evidence type="ECO:0000256" key="1">
    <source>
        <dbReference type="ARBA" id="ARBA00006594"/>
    </source>
</evidence>
<sequence length="270" mass="31436">MKKQRAFLKWAGGKYSLVDKIVKHLPEGDLLIEPFVGAGSVFLNTNYERYILADINEDLISLFNIIKNKPNKFIEDAKLLFTEQNNQAGAFYELREHFNNSQNPYQRALLFLYLNRHCYNGLCRYNNSGEFNVPFGQYQNIYFPENELFAFSEKAQRAEFICSPYDKVMKKAQKGAVIYCDPPYMPLSQSANFTAYYSINFTVRDQKRLALIALKLSKQEIPVLISNHDTIHTRNWYKDAQLHLVETRRSISCDGQGRKKIDELLALYSH</sequence>
<comment type="catalytic activity">
    <reaction evidence="6 8">
        <text>a 2'-deoxyadenosine in DNA + S-adenosyl-L-methionine = an N(6)-methyl-2'-deoxyadenosine in DNA + S-adenosyl-L-homocysteine + H(+)</text>
        <dbReference type="Rhea" id="RHEA:15197"/>
        <dbReference type="Rhea" id="RHEA-COMP:12418"/>
        <dbReference type="Rhea" id="RHEA-COMP:12419"/>
        <dbReference type="ChEBI" id="CHEBI:15378"/>
        <dbReference type="ChEBI" id="CHEBI:57856"/>
        <dbReference type="ChEBI" id="CHEBI:59789"/>
        <dbReference type="ChEBI" id="CHEBI:90615"/>
        <dbReference type="ChEBI" id="CHEBI:90616"/>
        <dbReference type="EC" id="2.1.1.72"/>
    </reaction>
</comment>
<dbReference type="InterPro" id="IPR002052">
    <property type="entry name" value="DNA_methylase_N6_adenine_CS"/>
</dbReference>
<evidence type="ECO:0000256" key="3">
    <source>
        <dbReference type="ARBA" id="ARBA00022603"/>
    </source>
</evidence>
<reference evidence="10 12" key="2">
    <citation type="submission" date="2018-05" db="EMBL/GenBank/DDBJ databases">
        <title>Reference genomes for bee gut microbiota database.</title>
        <authorList>
            <person name="Ellegaard K.M."/>
        </authorList>
    </citation>
    <scope>NUCLEOTIDE SEQUENCE [LARGE SCALE GENOMIC DNA]</scope>
    <source>
        <strain evidence="10 12">ESL0167</strain>
    </source>
</reference>
<dbReference type="NCBIfam" id="TIGR00571">
    <property type="entry name" value="dam"/>
    <property type="match status" value="1"/>
</dbReference>
<reference evidence="9 11" key="1">
    <citation type="journal article" date="2014" name="Appl. Environ. Microbiol.">
        <title>Gut symbionts from distinct hosts exhibit genotoxic activity via divergent colibactin biosynthetic pathways.</title>
        <authorList>
            <person name="Engel P."/>
            <person name="Vizcaino M.I."/>
            <person name="Crawford J.M."/>
        </authorList>
    </citation>
    <scope>NUCLEOTIDE SEQUENCE [LARGE SCALE GENOMIC DNA]</scope>
    <source>
        <strain evidence="9 11">PEB0191</strain>
    </source>
</reference>
<dbReference type="GO" id="GO:0043565">
    <property type="term" value="F:sequence-specific DNA binding"/>
    <property type="evidence" value="ECO:0007669"/>
    <property type="project" value="TreeGrafter"/>
</dbReference>
<dbReference type="InterPro" id="IPR029063">
    <property type="entry name" value="SAM-dependent_MTases_sf"/>
</dbReference>
<dbReference type="HOGENOM" id="CLU_063430_0_1_6"/>
<proteinExistence type="inferred from homology"/>
<dbReference type="STRING" id="1267021.FPB0191_02035"/>
<organism evidence="9 11">
    <name type="scientific">Frischella perrara</name>
    <dbReference type="NCBI Taxonomy" id="1267021"/>
    <lineage>
        <taxon>Bacteria</taxon>
        <taxon>Pseudomonadati</taxon>
        <taxon>Pseudomonadota</taxon>
        <taxon>Gammaproteobacteria</taxon>
        <taxon>Orbales</taxon>
        <taxon>Orbaceae</taxon>
        <taxon>Frischella</taxon>
    </lineage>
</organism>
<dbReference type="SUPFAM" id="SSF53335">
    <property type="entry name" value="S-adenosyl-L-methionine-dependent methyltransferases"/>
    <property type="match status" value="1"/>
</dbReference>
<dbReference type="NCBIfam" id="NF008152">
    <property type="entry name" value="PRK10904.1"/>
    <property type="match status" value="1"/>
</dbReference>
<evidence type="ECO:0000256" key="4">
    <source>
        <dbReference type="ARBA" id="ARBA00022679"/>
    </source>
</evidence>
<feature type="binding site" evidence="7">
    <location>
        <position position="54"/>
    </location>
    <ligand>
        <name>S-adenosyl-L-methionine</name>
        <dbReference type="ChEBI" id="CHEBI:59789"/>
    </ligand>
</feature>
<dbReference type="Gene3D" id="1.10.1020.10">
    <property type="entry name" value="Adenine-specific Methyltransferase, Domain 2"/>
    <property type="match status" value="1"/>
</dbReference>
<dbReference type="GO" id="GO:0006298">
    <property type="term" value="P:mismatch repair"/>
    <property type="evidence" value="ECO:0007669"/>
    <property type="project" value="TreeGrafter"/>
</dbReference>
<dbReference type="EMBL" id="QGLM01000020">
    <property type="protein sequence ID" value="PXY94500.1"/>
    <property type="molecule type" value="Genomic_DNA"/>
</dbReference>
<dbReference type="AlphaFoldDB" id="A0A0A7S2U7"/>
<dbReference type="InterPro" id="IPR012263">
    <property type="entry name" value="M_m6A_EcoRV"/>
</dbReference>
<dbReference type="Proteomes" id="UP000030901">
    <property type="component" value="Chromosome"/>
</dbReference>
<name>A0A0A7S2U7_FRIPE</name>
<evidence type="ECO:0000256" key="2">
    <source>
        <dbReference type="ARBA" id="ARBA00011900"/>
    </source>
</evidence>
<dbReference type="PROSITE" id="PS00092">
    <property type="entry name" value="N6_MTASE"/>
    <property type="match status" value="1"/>
</dbReference>
<dbReference type="Gene3D" id="3.40.50.150">
    <property type="entry name" value="Vaccinia Virus protein VP39"/>
    <property type="match status" value="1"/>
</dbReference>
<dbReference type="PANTHER" id="PTHR30481:SF3">
    <property type="entry name" value="DNA ADENINE METHYLASE"/>
    <property type="match status" value="1"/>
</dbReference>
<evidence type="ECO:0000313" key="11">
    <source>
        <dbReference type="Proteomes" id="UP000030901"/>
    </source>
</evidence>
<dbReference type="EMBL" id="CP009056">
    <property type="protein sequence ID" value="AJA45845.1"/>
    <property type="molecule type" value="Genomic_DNA"/>
</dbReference>
<evidence type="ECO:0000313" key="12">
    <source>
        <dbReference type="Proteomes" id="UP000247838"/>
    </source>
</evidence>
<evidence type="ECO:0000256" key="7">
    <source>
        <dbReference type="PIRSR" id="PIRSR000398-1"/>
    </source>
</evidence>
<keyword evidence="3 8" id="KW-0489">Methyltransferase</keyword>
<evidence type="ECO:0000313" key="9">
    <source>
        <dbReference type="EMBL" id="AJA45845.1"/>
    </source>
</evidence>
<keyword evidence="11" id="KW-1185">Reference proteome</keyword>
<feature type="binding site" evidence="7">
    <location>
        <position position="14"/>
    </location>
    <ligand>
        <name>S-adenosyl-L-methionine</name>
        <dbReference type="ChEBI" id="CHEBI:59789"/>
    </ligand>
</feature>
<evidence type="ECO:0000256" key="8">
    <source>
        <dbReference type="RuleBase" id="RU361257"/>
    </source>
</evidence>
<dbReference type="PANTHER" id="PTHR30481">
    <property type="entry name" value="DNA ADENINE METHYLASE"/>
    <property type="match status" value="1"/>
</dbReference>
<dbReference type="RefSeq" id="WP_039105808.1">
    <property type="nucleotide sequence ID" value="NZ_CALYQC010000012.1"/>
</dbReference>
<evidence type="ECO:0000256" key="5">
    <source>
        <dbReference type="ARBA" id="ARBA00022691"/>
    </source>
</evidence>
<feature type="binding site" evidence="7">
    <location>
        <position position="181"/>
    </location>
    <ligand>
        <name>S-adenosyl-L-methionine</name>
        <dbReference type="ChEBI" id="CHEBI:59789"/>
    </ligand>
</feature>